<dbReference type="Proteomes" id="UP000005546">
    <property type="component" value="Unassembled WGS sequence"/>
</dbReference>
<name>F3QXW5_9BACT</name>
<dbReference type="EMBL" id="AFBR01000090">
    <property type="protein sequence ID" value="EGG50999.1"/>
    <property type="molecule type" value="Genomic_DNA"/>
</dbReference>
<evidence type="ECO:0000313" key="2">
    <source>
        <dbReference type="Proteomes" id="UP000005546"/>
    </source>
</evidence>
<dbReference type="STRING" id="762982.HMPREF9442_03055"/>
<comment type="caution">
    <text evidence="1">The sequence shown here is derived from an EMBL/GenBank/DDBJ whole genome shotgun (WGS) entry which is preliminary data.</text>
</comment>
<keyword evidence="2" id="KW-1185">Reference proteome</keyword>
<evidence type="ECO:0000313" key="1">
    <source>
        <dbReference type="EMBL" id="EGG50999.1"/>
    </source>
</evidence>
<accession>F3QXW5</accession>
<organism evidence="1 2">
    <name type="scientific">Paraprevotella xylaniphila YIT 11841</name>
    <dbReference type="NCBI Taxonomy" id="762982"/>
    <lineage>
        <taxon>Bacteria</taxon>
        <taxon>Pseudomonadati</taxon>
        <taxon>Bacteroidota</taxon>
        <taxon>Bacteroidia</taxon>
        <taxon>Bacteroidales</taxon>
        <taxon>Prevotellaceae</taxon>
        <taxon>Paraprevotella</taxon>
    </lineage>
</organism>
<gene>
    <name evidence="1" type="ORF">HMPREF9442_03055</name>
</gene>
<sequence>MVCCNAPKIVKGRRRGKRETKFPWLGYAVPHPIFVKTKIVKISGKGSMFLGKIAKYLRWDIFLHEAWLRR</sequence>
<dbReference type="HOGENOM" id="CLU_2754277_0_0_10"/>
<protein>
    <submittedName>
        <fullName evidence="1">Conserved domain protein</fullName>
    </submittedName>
</protein>
<proteinExistence type="predicted"/>
<dbReference type="AlphaFoldDB" id="F3QXW5"/>
<reference evidence="1 2" key="1">
    <citation type="submission" date="2011-02" db="EMBL/GenBank/DDBJ databases">
        <authorList>
            <person name="Weinstock G."/>
            <person name="Sodergren E."/>
            <person name="Clifton S."/>
            <person name="Fulton L."/>
            <person name="Fulton B."/>
            <person name="Courtney L."/>
            <person name="Fronick C."/>
            <person name="Harrison M."/>
            <person name="Strong C."/>
            <person name="Farmer C."/>
            <person name="Delahaunty K."/>
            <person name="Markovic C."/>
            <person name="Hall O."/>
            <person name="Minx P."/>
            <person name="Tomlinson C."/>
            <person name="Mitreva M."/>
            <person name="Hou S."/>
            <person name="Chen J."/>
            <person name="Wollam A."/>
            <person name="Pepin K.H."/>
            <person name="Johnson M."/>
            <person name="Bhonagiri V."/>
            <person name="Zhang X."/>
            <person name="Suruliraj S."/>
            <person name="Warren W."/>
            <person name="Chinwalla A."/>
            <person name="Mardis E.R."/>
            <person name="Wilson R.K."/>
        </authorList>
    </citation>
    <scope>NUCLEOTIDE SEQUENCE [LARGE SCALE GENOMIC DNA]</scope>
    <source>
        <strain evidence="1 2">YIT 11841</strain>
    </source>
</reference>